<dbReference type="NCBIfam" id="TIGR02050">
    <property type="entry name" value="gshA_cyan_rel"/>
    <property type="match status" value="1"/>
</dbReference>
<keyword evidence="6" id="KW-1185">Reference proteome</keyword>
<dbReference type="GO" id="GO:0005524">
    <property type="term" value="F:ATP binding"/>
    <property type="evidence" value="ECO:0007669"/>
    <property type="project" value="UniProtKB-KW"/>
</dbReference>
<evidence type="ECO:0000256" key="1">
    <source>
        <dbReference type="ARBA" id="ARBA00022598"/>
    </source>
</evidence>
<feature type="non-terminal residue" evidence="5">
    <location>
        <position position="395"/>
    </location>
</feature>
<dbReference type="InterPro" id="IPR050141">
    <property type="entry name" value="GCL_type2/YbdK_subfam"/>
</dbReference>
<comment type="caution">
    <text evidence="5">The sequence shown here is derived from an EMBL/GenBank/DDBJ whole genome shotgun (WGS) entry which is preliminary data.</text>
</comment>
<evidence type="ECO:0000313" key="6">
    <source>
        <dbReference type="Proteomes" id="UP000530234"/>
    </source>
</evidence>
<evidence type="ECO:0000256" key="4">
    <source>
        <dbReference type="ARBA" id="ARBA00048819"/>
    </source>
</evidence>
<proteinExistence type="inferred from homology"/>
<dbReference type="PANTHER" id="PTHR36510:SF1">
    <property type="entry name" value="GLUTAMATE--CYSTEINE LIGASE 2-RELATED"/>
    <property type="match status" value="1"/>
</dbReference>
<dbReference type="RefSeq" id="WP_182666751.1">
    <property type="nucleotide sequence ID" value="NZ_VKHS01000808.1"/>
</dbReference>
<sequence>MTTDASRPTIPSTPGEPLTVGVEEEFLLVDPGSARTAPVSERVLARVGTDPSPDGGGYRFELHATQVEASTGVCTALTGERGVAGQLADLRARLAAAAREEDVLPVASGTPVLGCGTPHFTPGDRYGRIAAHYAGTMEHYEMCGCHVHVGVPDPETAVAVVNRLRPWLPVLLALSVNSPLHRGRDRGFASWRIAEEMRFPGAGVPPWFDSATHHRAVLDRMVETGALADHGMTFWLARPSPRHPTVEVRVADTAPTVGEAVLQAGLVRALVRTALIDAERGAAPPRPDDQETAAALWNAARHGLDGPLVHPRTGRLVPAREAVAALLEAVTPALEESGDLPLVRRLLDGLRANGTGADRQRAAWREGGPAAVIAASAIPTTGEPDVVSGPGAPHA</sequence>
<dbReference type="InterPro" id="IPR011793">
    <property type="entry name" value="YbdK"/>
</dbReference>
<dbReference type="PANTHER" id="PTHR36510">
    <property type="entry name" value="GLUTAMATE--CYSTEINE LIGASE 2-RELATED"/>
    <property type="match status" value="1"/>
</dbReference>
<dbReference type="GO" id="GO:0004357">
    <property type="term" value="F:glutamate-cysteine ligase activity"/>
    <property type="evidence" value="ECO:0007669"/>
    <property type="project" value="UniProtKB-EC"/>
</dbReference>
<protein>
    <submittedName>
        <fullName evidence="5">YbdK family carboxylate-amine ligase</fullName>
    </submittedName>
</protein>
<name>A0A7W3XYU8_9ACTN</name>
<keyword evidence="3" id="KW-0067">ATP-binding</keyword>
<evidence type="ECO:0000313" key="5">
    <source>
        <dbReference type="EMBL" id="MBB0232207.1"/>
    </source>
</evidence>
<dbReference type="InterPro" id="IPR014746">
    <property type="entry name" value="Gln_synth/guanido_kin_cat_dom"/>
</dbReference>
<dbReference type="Pfam" id="PF04107">
    <property type="entry name" value="GCS2"/>
    <property type="match status" value="1"/>
</dbReference>
<comment type="catalytic activity">
    <reaction evidence="4">
        <text>L-cysteine + L-glutamate + ATP = gamma-L-glutamyl-L-cysteine + ADP + phosphate + H(+)</text>
        <dbReference type="Rhea" id="RHEA:13285"/>
        <dbReference type="ChEBI" id="CHEBI:15378"/>
        <dbReference type="ChEBI" id="CHEBI:29985"/>
        <dbReference type="ChEBI" id="CHEBI:30616"/>
        <dbReference type="ChEBI" id="CHEBI:35235"/>
        <dbReference type="ChEBI" id="CHEBI:43474"/>
        <dbReference type="ChEBI" id="CHEBI:58173"/>
        <dbReference type="ChEBI" id="CHEBI:456216"/>
        <dbReference type="EC" id="6.3.2.2"/>
    </reaction>
</comment>
<dbReference type="Gene3D" id="3.30.590.20">
    <property type="match status" value="1"/>
</dbReference>
<dbReference type="Proteomes" id="UP000530234">
    <property type="component" value="Unassembled WGS sequence"/>
</dbReference>
<dbReference type="GO" id="GO:0042398">
    <property type="term" value="P:modified amino acid biosynthetic process"/>
    <property type="evidence" value="ECO:0007669"/>
    <property type="project" value="InterPro"/>
</dbReference>
<dbReference type="AlphaFoldDB" id="A0A7W3XYU8"/>
<dbReference type="HAMAP" id="MF_01609">
    <property type="entry name" value="Glu_cys_ligase_2"/>
    <property type="match status" value="1"/>
</dbReference>
<accession>A0A7W3XYU8</accession>
<dbReference type="InterPro" id="IPR006336">
    <property type="entry name" value="GCS2"/>
</dbReference>
<dbReference type="NCBIfam" id="NF010041">
    <property type="entry name" value="PRK13517.1-1"/>
    <property type="match status" value="1"/>
</dbReference>
<dbReference type="EMBL" id="VKHS01000808">
    <property type="protein sequence ID" value="MBB0232207.1"/>
    <property type="molecule type" value="Genomic_DNA"/>
</dbReference>
<dbReference type="SUPFAM" id="SSF55931">
    <property type="entry name" value="Glutamine synthetase/guanido kinase"/>
    <property type="match status" value="1"/>
</dbReference>
<reference evidence="6" key="1">
    <citation type="submission" date="2019-10" db="EMBL/GenBank/DDBJ databases">
        <title>Streptomyces sp. nov., a novel actinobacterium isolated from alkaline environment.</title>
        <authorList>
            <person name="Golinska P."/>
        </authorList>
    </citation>
    <scope>NUCLEOTIDE SEQUENCE [LARGE SCALE GENOMIC DNA]</scope>
    <source>
        <strain evidence="6">DSM 42108</strain>
    </source>
</reference>
<keyword evidence="1 5" id="KW-0436">Ligase</keyword>
<evidence type="ECO:0000256" key="2">
    <source>
        <dbReference type="ARBA" id="ARBA00022741"/>
    </source>
</evidence>
<evidence type="ECO:0000256" key="3">
    <source>
        <dbReference type="ARBA" id="ARBA00022840"/>
    </source>
</evidence>
<gene>
    <name evidence="5" type="ORF">FOE67_22575</name>
</gene>
<keyword evidence="2" id="KW-0547">Nucleotide-binding</keyword>
<organism evidence="5 6">
    <name type="scientific">Streptomyces calidiresistens</name>
    <dbReference type="NCBI Taxonomy" id="1485586"/>
    <lineage>
        <taxon>Bacteria</taxon>
        <taxon>Bacillati</taxon>
        <taxon>Actinomycetota</taxon>
        <taxon>Actinomycetes</taxon>
        <taxon>Kitasatosporales</taxon>
        <taxon>Streptomycetaceae</taxon>
        <taxon>Streptomyces</taxon>
    </lineage>
</organism>